<evidence type="ECO:0000256" key="1">
    <source>
        <dbReference type="SAM" id="Coils"/>
    </source>
</evidence>
<comment type="caution">
    <text evidence="3">The sequence shown here is derived from an EMBL/GenBank/DDBJ whole genome shotgun (WGS) entry which is preliminary data.</text>
</comment>
<sequence length="899" mass="102793">MGKKRSKRKGAFYSEDEDGNESPQVGGRSNEENNAVEKQKQSKSRSKAAFTRVRHGLLQLLEEDLPSRTQIREAREKLDKQLDKVMGDLEALSTACEKRQDTANVRKLSQEVERIAEEFTDTQNRTQEYLDSRKDELSSIASDTSQKVRQSQEEMVKVKKKAEQMEASILKEEEAIQSEKRKVEEEYAKKLRKLEARSLQKRDQLVNVKEEVKRIQVKMEKEIDKELGVEEDYVGGVEYSDFEEGEQKPRMKIENQGGLKIKGQEKAETARGKVSQAMEIGQDLWKQLKGVSIPLFNGDKTNYESWKAAFEACIDKAEYKLLQLRQYLSGEALKAIENLGHSASAYEAAKSRLEGKYGGRRRQIALHLEELDNFKPVRPGHPKDIERFADILDIAVVNLKEVRRYEELGNGSLYAKLQKKMTEQMLAQLLHEAKRRESDKGNSTSGQKSNDSQEAKQGAQGPTTEGRQQRSERSYMTTVHAKESVEEECIALRAVPVILKNGGRKLVVNAPLDDASTKTYVNSDVAAELGLQGESRKVTVNVLNGQEDTFETPVECGIESLDGRISIRITAFTAKRVTGNMKTVNWARYAKNWTHLKDVNFPYLGPRPIVDILIDIDYADLHYSIKDVRGRLGELVARLTPLGWTCIGHPSLCLELNYRTNFIRTYSVYEDSIVELGNAIRKFWEIEDDGLQAKIKTLKPEDKVALEALKKSIKCEDGRYEVGVPWKEEKPFMPDNYETALRRLQNTEKHFCRYPEIGKCYSDVINQYQAKGCIRKVPEMDKKPSESWYLPHFAVIRPDKETTKTRIVFDASAKSDGISLNDVIHQGPNLQRELFSVLLRFRKNPVALVCDIAEMHLRISLGPEDRPFHRFFWRSLDQTRTPDVYEFNRVVFGVNSSPF</sequence>
<dbReference type="Proteomes" id="UP000225706">
    <property type="component" value="Unassembled WGS sequence"/>
</dbReference>
<protein>
    <submittedName>
        <fullName evidence="3">Uncharacterized protein</fullName>
    </submittedName>
</protein>
<accession>A0A2B4RC04</accession>
<feature type="compositionally biased region" description="Basic residues" evidence="2">
    <location>
        <begin position="1"/>
        <end position="10"/>
    </location>
</feature>
<feature type="region of interest" description="Disordered" evidence="2">
    <location>
        <begin position="434"/>
        <end position="479"/>
    </location>
</feature>
<dbReference type="OrthoDB" id="5984815at2759"/>
<feature type="region of interest" description="Disordered" evidence="2">
    <location>
        <begin position="1"/>
        <end position="49"/>
    </location>
</feature>
<name>A0A2B4RC04_STYPI</name>
<dbReference type="InterPro" id="IPR005312">
    <property type="entry name" value="DUF1759"/>
</dbReference>
<evidence type="ECO:0000313" key="3">
    <source>
        <dbReference type="EMBL" id="PFX15171.1"/>
    </source>
</evidence>
<dbReference type="AlphaFoldDB" id="A0A2B4RC04"/>
<dbReference type="PANTHER" id="PTHR47331">
    <property type="entry name" value="PHD-TYPE DOMAIN-CONTAINING PROTEIN"/>
    <property type="match status" value="1"/>
</dbReference>
<feature type="compositionally biased region" description="Polar residues" evidence="2">
    <location>
        <begin position="441"/>
        <end position="452"/>
    </location>
</feature>
<proteinExistence type="predicted"/>
<feature type="compositionally biased region" description="Basic and acidic residues" evidence="2">
    <location>
        <begin position="29"/>
        <end position="40"/>
    </location>
</feature>
<feature type="coiled-coil region" evidence="1">
    <location>
        <begin position="75"/>
        <end position="225"/>
    </location>
</feature>
<dbReference type="PANTHER" id="PTHR47331:SF5">
    <property type="entry name" value="RIBONUCLEASE H"/>
    <property type="match status" value="1"/>
</dbReference>
<dbReference type="SUPFAM" id="SSF56672">
    <property type="entry name" value="DNA/RNA polymerases"/>
    <property type="match status" value="1"/>
</dbReference>
<evidence type="ECO:0000313" key="4">
    <source>
        <dbReference type="Proteomes" id="UP000225706"/>
    </source>
</evidence>
<evidence type="ECO:0000256" key="2">
    <source>
        <dbReference type="SAM" id="MobiDB-lite"/>
    </source>
</evidence>
<dbReference type="Pfam" id="PF03564">
    <property type="entry name" value="DUF1759"/>
    <property type="match status" value="1"/>
</dbReference>
<dbReference type="InterPro" id="IPR043502">
    <property type="entry name" value="DNA/RNA_pol_sf"/>
</dbReference>
<keyword evidence="1" id="KW-0175">Coiled coil</keyword>
<keyword evidence="4" id="KW-1185">Reference proteome</keyword>
<gene>
    <name evidence="3" type="ORF">AWC38_SpisGene20623</name>
</gene>
<organism evidence="3 4">
    <name type="scientific">Stylophora pistillata</name>
    <name type="common">Smooth cauliflower coral</name>
    <dbReference type="NCBI Taxonomy" id="50429"/>
    <lineage>
        <taxon>Eukaryota</taxon>
        <taxon>Metazoa</taxon>
        <taxon>Cnidaria</taxon>
        <taxon>Anthozoa</taxon>
        <taxon>Hexacorallia</taxon>
        <taxon>Scleractinia</taxon>
        <taxon>Astrocoeniina</taxon>
        <taxon>Pocilloporidae</taxon>
        <taxon>Stylophora</taxon>
    </lineage>
</organism>
<reference evidence="4" key="1">
    <citation type="journal article" date="2017" name="bioRxiv">
        <title>Comparative analysis of the genomes of Stylophora pistillata and Acropora digitifera provides evidence for extensive differences between species of corals.</title>
        <authorList>
            <person name="Voolstra C.R."/>
            <person name="Li Y."/>
            <person name="Liew Y.J."/>
            <person name="Baumgarten S."/>
            <person name="Zoccola D."/>
            <person name="Flot J.-F."/>
            <person name="Tambutte S."/>
            <person name="Allemand D."/>
            <person name="Aranda M."/>
        </authorList>
    </citation>
    <scope>NUCLEOTIDE SEQUENCE [LARGE SCALE GENOMIC DNA]</scope>
</reference>
<dbReference type="EMBL" id="LSMT01000677">
    <property type="protein sequence ID" value="PFX15171.1"/>
    <property type="molecule type" value="Genomic_DNA"/>
</dbReference>